<evidence type="ECO:0000256" key="2">
    <source>
        <dbReference type="ARBA" id="ARBA00022519"/>
    </source>
</evidence>
<evidence type="ECO:0000313" key="10">
    <source>
        <dbReference type="EMBL" id="GAB56300.1"/>
    </source>
</evidence>
<dbReference type="Proteomes" id="UP000053586">
    <property type="component" value="Unassembled WGS sequence"/>
</dbReference>
<feature type="domain" description="J" evidence="9">
    <location>
        <begin position="218"/>
        <end position="284"/>
    </location>
</feature>
<comment type="subcellular location">
    <subcellularLocation>
        <location evidence="7">Cell inner membrane</location>
        <topology evidence="7">Single-pass type III membrane protein</topology>
    </subcellularLocation>
</comment>
<evidence type="ECO:0000256" key="4">
    <source>
        <dbReference type="ARBA" id="ARBA00022989"/>
    </source>
</evidence>
<dbReference type="GO" id="GO:0051087">
    <property type="term" value="F:protein-folding chaperone binding"/>
    <property type="evidence" value="ECO:0007669"/>
    <property type="project" value="InterPro"/>
</dbReference>
<dbReference type="InterPro" id="IPR023749">
    <property type="entry name" value="DjlA"/>
</dbReference>
<reference evidence="10 11" key="1">
    <citation type="journal article" date="2012" name="J. Bacteriol.">
        <title>Genome sequence of proteorhodopsin-containing sea ice bacterium Glaciecola punicea ACAM 611T.</title>
        <authorList>
            <person name="Qin Q.-L."/>
            <person name="Xie B.-B."/>
            <person name="Shu Y.-L."/>
            <person name="Rong J.-C."/>
            <person name="Zhao D.-L."/>
            <person name="Zhang X.-Y."/>
            <person name="Chen X.-L."/>
            <person name="Zhou B.-C."/>
            <person name="Zhanga Y.-Z."/>
        </authorList>
    </citation>
    <scope>NUCLEOTIDE SEQUENCE [LARGE SCALE GENOMIC DNA]</scope>
    <source>
        <strain evidence="10 11">ACAM 611</strain>
    </source>
</reference>
<dbReference type="SUPFAM" id="SSF158682">
    <property type="entry name" value="TerB-like"/>
    <property type="match status" value="1"/>
</dbReference>
<dbReference type="Gene3D" id="1.10.287.110">
    <property type="entry name" value="DnaJ domain"/>
    <property type="match status" value="1"/>
</dbReference>
<gene>
    <name evidence="7 10" type="primary">djlA</name>
    <name evidence="10" type="ORF">GPUN_2185</name>
</gene>
<evidence type="ECO:0000256" key="5">
    <source>
        <dbReference type="ARBA" id="ARBA00023136"/>
    </source>
</evidence>
<feature type="region of interest" description="Disordered" evidence="8">
    <location>
        <begin position="190"/>
        <end position="211"/>
    </location>
</feature>
<dbReference type="CDD" id="cd07316">
    <property type="entry name" value="terB_like_DjlA"/>
    <property type="match status" value="1"/>
</dbReference>
<comment type="function">
    <text evidence="7">Regulatory DnaK co-chaperone. Direct interaction between DnaK and DjlA is needed for the induction of the wcaABCDE operon, involved in the synthesis of a colanic acid polysaccharide capsule, possibly through activation of the RcsB/RcsC phosphotransfer signaling pathway. The colanic acid capsule may help the bacterium survive conditions outside the host.</text>
</comment>
<keyword evidence="2 7" id="KW-0997">Cell inner membrane</keyword>
<dbReference type="EMBL" id="BAET01000027">
    <property type="protein sequence ID" value="GAB56300.1"/>
    <property type="molecule type" value="Genomic_DNA"/>
</dbReference>
<proteinExistence type="inferred from homology"/>
<feature type="compositionally biased region" description="Low complexity" evidence="8">
    <location>
        <begin position="197"/>
        <end position="211"/>
    </location>
</feature>
<dbReference type="SMART" id="SM00271">
    <property type="entry name" value="DnaJ"/>
    <property type="match status" value="1"/>
</dbReference>
<comment type="subunit">
    <text evidence="7">Homodimer.</text>
</comment>
<dbReference type="STRING" id="56804.BAE46_12065"/>
<organism evidence="10 11">
    <name type="scientific">Glaciecola punicea ACAM 611</name>
    <dbReference type="NCBI Taxonomy" id="1121923"/>
    <lineage>
        <taxon>Bacteria</taxon>
        <taxon>Pseudomonadati</taxon>
        <taxon>Pseudomonadota</taxon>
        <taxon>Gammaproteobacteria</taxon>
        <taxon>Alteromonadales</taxon>
        <taxon>Alteromonadaceae</taxon>
        <taxon>Glaciecola</taxon>
    </lineage>
</organism>
<dbReference type="InterPro" id="IPR001623">
    <property type="entry name" value="DnaJ_domain"/>
</dbReference>
<dbReference type="SUPFAM" id="SSF46565">
    <property type="entry name" value="Chaperone J-domain"/>
    <property type="match status" value="1"/>
</dbReference>
<dbReference type="PROSITE" id="PS50076">
    <property type="entry name" value="DNAJ_2"/>
    <property type="match status" value="1"/>
</dbReference>
<keyword evidence="1 7" id="KW-1003">Cell membrane</keyword>
<dbReference type="InterPro" id="IPR036869">
    <property type="entry name" value="J_dom_sf"/>
</dbReference>
<keyword evidence="5 7" id="KW-0472">Membrane</keyword>
<dbReference type="eggNOG" id="COG1076">
    <property type="taxonomic scope" value="Bacteria"/>
</dbReference>
<keyword evidence="3 7" id="KW-0812">Transmembrane</keyword>
<evidence type="ECO:0000256" key="7">
    <source>
        <dbReference type="HAMAP-Rule" id="MF_01153"/>
    </source>
</evidence>
<dbReference type="InterPro" id="IPR050817">
    <property type="entry name" value="DjlA_DnaK_co-chaperone"/>
</dbReference>
<accession>H5TDC3</accession>
<dbReference type="CDD" id="cd06257">
    <property type="entry name" value="DnaJ"/>
    <property type="match status" value="1"/>
</dbReference>
<feature type="topological domain" description="Cytoplasmic" evidence="7">
    <location>
        <begin position="31"/>
        <end position="284"/>
    </location>
</feature>
<dbReference type="InterPro" id="IPR029024">
    <property type="entry name" value="TerB-like"/>
</dbReference>
<dbReference type="AlphaFoldDB" id="H5TDC3"/>
<comment type="domain">
    <text evidence="7">The transmembrane domain is a dimerization domain.</text>
</comment>
<feature type="topological domain" description="Periplasmic" evidence="7">
    <location>
        <begin position="1"/>
        <end position="6"/>
    </location>
</feature>
<dbReference type="InterPro" id="IPR007791">
    <property type="entry name" value="DjlA_N"/>
</dbReference>
<comment type="caution">
    <text evidence="10">The sequence shown here is derived from an EMBL/GenBank/DDBJ whole genome shotgun (WGS) entry which is preliminary data.</text>
</comment>
<keyword evidence="4 7" id="KW-1133">Transmembrane helix</keyword>
<dbReference type="Gene3D" id="1.10.3680.10">
    <property type="entry name" value="TerB-like"/>
    <property type="match status" value="1"/>
</dbReference>
<protein>
    <recommendedName>
        <fullName evidence="7">Co-chaperone protein DjlA</fullName>
    </recommendedName>
</protein>
<dbReference type="GO" id="GO:0005886">
    <property type="term" value="C:plasma membrane"/>
    <property type="evidence" value="ECO:0007669"/>
    <property type="project" value="UniProtKB-SubCell"/>
</dbReference>
<dbReference type="PRINTS" id="PR00625">
    <property type="entry name" value="JDOMAIN"/>
</dbReference>
<evidence type="ECO:0000259" key="9">
    <source>
        <dbReference type="PROSITE" id="PS50076"/>
    </source>
</evidence>
<evidence type="ECO:0000256" key="3">
    <source>
        <dbReference type="ARBA" id="ARBA00022692"/>
    </source>
</evidence>
<keyword evidence="11" id="KW-1185">Reference proteome</keyword>
<evidence type="ECO:0000256" key="6">
    <source>
        <dbReference type="ARBA" id="ARBA00023186"/>
    </source>
</evidence>
<sequence length="284" mass="31575">MNIYGKIIGALLGLIFLKWPGLVLGLFVGHMFDIGYGKDFSKRGRFAQFFSSQDGIQRQSVFFHALFSALGHVCKADGKVTPDEIAVASALMDNMKLNGDTRQAAQHAFRDGKAKDFALAPMLDEFKKHCGGRRDVLQMFLEILISASCADGRITPPELEVLEKVARSLHFSRQDLHFLISTYEAGQRFRQRGAHNSQQHGGSHQSHSTYSSSHSLQDAYRILGVAQTDDDKAIKRAYKKQMTLHHPDKLSAKGLPAEALELAKGKAQDIQAAYELIKETRGMK</sequence>
<dbReference type="HAMAP" id="MF_01153">
    <property type="entry name" value="DjlA"/>
    <property type="match status" value="1"/>
</dbReference>
<dbReference type="Pfam" id="PF00226">
    <property type="entry name" value="DnaJ"/>
    <property type="match status" value="1"/>
</dbReference>
<reference evidence="10 11" key="2">
    <citation type="journal article" date="2017" name="Antonie Van Leeuwenhoek">
        <title>Rhizobium rhizosphaerae sp. nov., a novel species isolated from rice rhizosphere.</title>
        <authorList>
            <person name="Zhao J.J."/>
            <person name="Zhang J."/>
            <person name="Zhang R.J."/>
            <person name="Zhang C.W."/>
            <person name="Yin H.Q."/>
            <person name="Zhang X.X."/>
        </authorList>
    </citation>
    <scope>NUCLEOTIDE SEQUENCE [LARGE SCALE GENOMIC DNA]</scope>
    <source>
        <strain evidence="10 11">ACAM 611</strain>
    </source>
</reference>
<dbReference type="Pfam" id="PF05099">
    <property type="entry name" value="TerB"/>
    <property type="match status" value="1"/>
</dbReference>
<evidence type="ECO:0000313" key="11">
    <source>
        <dbReference type="Proteomes" id="UP000053586"/>
    </source>
</evidence>
<evidence type="ECO:0000256" key="1">
    <source>
        <dbReference type="ARBA" id="ARBA00022475"/>
    </source>
</evidence>
<evidence type="ECO:0000256" key="8">
    <source>
        <dbReference type="SAM" id="MobiDB-lite"/>
    </source>
</evidence>
<dbReference type="NCBIfam" id="NF006948">
    <property type="entry name" value="PRK09430.1"/>
    <property type="match status" value="1"/>
</dbReference>
<name>H5TDC3_9ALTE</name>
<keyword evidence="6 7" id="KW-0143">Chaperone</keyword>
<dbReference type="PANTHER" id="PTHR24074">
    <property type="entry name" value="CO-CHAPERONE PROTEIN DJLA"/>
    <property type="match status" value="1"/>
</dbReference>
<dbReference type="RefSeq" id="WP_006006313.1">
    <property type="nucleotide sequence ID" value="NZ_BAET01000027.1"/>
</dbReference>